<dbReference type="SUPFAM" id="SSF52540">
    <property type="entry name" value="P-loop containing nucleoside triphosphate hydrolases"/>
    <property type="match status" value="1"/>
</dbReference>
<dbReference type="Gene3D" id="1.25.40.10">
    <property type="entry name" value="Tetratricopeptide repeat domain"/>
    <property type="match status" value="2"/>
</dbReference>
<dbReference type="PANTHER" id="PTHR46082">
    <property type="entry name" value="ATP/GTP-BINDING PROTEIN-RELATED"/>
    <property type="match status" value="1"/>
</dbReference>
<gene>
    <name evidence="1" type="ORF">BDP81DRAFT_514015</name>
</gene>
<dbReference type="Gene3D" id="3.40.50.300">
    <property type="entry name" value="P-loop containing nucleotide triphosphate hydrolases"/>
    <property type="match status" value="1"/>
</dbReference>
<dbReference type="SUPFAM" id="SSF48452">
    <property type="entry name" value="TPR-like"/>
    <property type="match status" value="2"/>
</dbReference>
<proteinExistence type="predicted"/>
<evidence type="ECO:0000313" key="2">
    <source>
        <dbReference type="Proteomes" id="UP001243989"/>
    </source>
</evidence>
<dbReference type="EMBL" id="JAHMHQ010000006">
    <property type="protein sequence ID" value="KAK1638690.1"/>
    <property type="molecule type" value="Genomic_DNA"/>
</dbReference>
<comment type="caution">
    <text evidence="1">The sequence shown here is derived from an EMBL/GenBank/DDBJ whole genome shotgun (WGS) entry which is preliminary data.</text>
</comment>
<evidence type="ECO:0008006" key="3">
    <source>
        <dbReference type="Google" id="ProtNLM"/>
    </source>
</evidence>
<dbReference type="RefSeq" id="XP_060447297.1">
    <property type="nucleotide sequence ID" value="XM_060595829.1"/>
</dbReference>
<dbReference type="GO" id="GO:0043531">
    <property type="term" value="F:ADP binding"/>
    <property type="evidence" value="ECO:0007669"/>
    <property type="project" value="InterPro"/>
</dbReference>
<protein>
    <recommendedName>
        <fullName evidence="3">NB-ARC domain-containing protein</fullName>
    </recommendedName>
</protein>
<dbReference type="GeneID" id="85480691"/>
<dbReference type="InterPro" id="IPR011990">
    <property type="entry name" value="TPR-like_helical_dom_sf"/>
</dbReference>
<organism evidence="1 2">
    <name type="scientific">Colletotrichum phormii</name>
    <dbReference type="NCBI Taxonomy" id="359342"/>
    <lineage>
        <taxon>Eukaryota</taxon>
        <taxon>Fungi</taxon>
        <taxon>Dikarya</taxon>
        <taxon>Ascomycota</taxon>
        <taxon>Pezizomycotina</taxon>
        <taxon>Sordariomycetes</taxon>
        <taxon>Hypocreomycetidae</taxon>
        <taxon>Glomerellales</taxon>
        <taxon>Glomerellaceae</taxon>
        <taxon>Colletotrichum</taxon>
        <taxon>Colletotrichum acutatum species complex</taxon>
    </lineage>
</organism>
<dbReference type="AlphaFoldDB" id="A0AAI9ZUZ2"/>
<evidence type="ECO:0000313" key="1">
    <source>
        <dbReference type="EMBL" id="KAK1638690.1"/>
    </source>
</evidence>
<dbReference type="Proteomes" id="UP001243989">
    <property type="component" value="Unassembled WGS sequence"/>
</dbReference>
<dbReference type="InterPro" id="IPR053137">
    <property type="entry name" value="NLR-like"/>
</dbReference>
<dbReference type="Pfam" id="PF13374">
    <property type="entry name" value="TPR_10"/>
    <property type="match status" value="1"/>
</dbReference>
<dbReference type="InterPro" id="IPR027417">
    <property type="entry name" value="P-loop_NTPase"/>
</dbReference>
<dbReference type="Pfam" id="PF13424">
    <property type="entry name" value="TPR_12"/>
    <property type="match status" value="1"/>
</dbReference>
<accession>A0AAI9ZUZ2</accession>
<dbReference type="PANTHER" id="PTHR46082:SF6">
    <property type="entry name" value="AAA+ ATPASE DOMAIN-CONTAINING PROTEIN-RELATED"/>
    <property type="match status" value="1"/>
</dbReference>
<reference evidence="1" key="1">
    <citation type="submission" date="2021-06" db="EMBL/GenBank/DDBJ databases">
        <title>Comparative genomics, transcriptomics and evolutionary studies reveal genomic signatures of adaptation to plant cell wall in hemibiotrophic fungi.</title>
        <authorList>
            <consortium name="DOE Joint Genome Institute"/>
            <person name="Baroncelli R."/>
            <person name="Diaz J.F."/>
            <person name="Benocci T."/>
            <person name="Peng M."/>
            <person name="Battaglia E."/>
            <person name="Haridas S."/>
            <person name="Andreopoulos W."/>
            <person name="Labutti K."/>
            <person name="Pangilinan J."/>
            <person name="Floch G.L."/>
            <person name="Makela M.R."/>
            <person name="Henrissat B."/>
            <person name="Grigoriev I.V."/>
            <person name="Crouch J.A."/>
            <person name="De Vries R.P."/>
            <person name="Sukno S.A."/>
            <person name="Thon M.R."/>
        </authorList>
    </citation>
    <scope>NUCLEOTIDE SEQUENCE</scope>
    <source>
        <strain evidence="1">CBS 102054</strain>
    </source>
</reference>
<sequence length="1144" mass="130556">MILTKSFSYIKMTEDEYSFSSFVTTMLSAGPAATSVASADGYPIQPDVDFGIVQLHRTLEKILSYLFDIKDHWSDESLRGESYGLERAAHLLSGECEKLQPLQYDTYGHYTYGQLAIWEVVRTLVNRCLDEAASPLKGYLHQSINHDEPQPRSGSRFLRLLQQYESMIHSDHTRNYLQNAEFKAYEAAALLKRQTEQFRSQENPDVKKVIEATEKVRKGWRLLSRNVHFTERAPGNNHFVGQREQLEEIRKAFEQPDTPVSTQKRFVLQGLPGSGKSEMALKFATEHRGQFWGVFWIDASSKTNAKASYIEMTKVFGVNSTEQAAKHHLSTRHPYYPWLLIIDNADDDKISLDELAPSGNSGYVLVTTRNPEKIIFGTAGRKYIELSSMQKDDANELLLAAADYKKKNYSQGVLKEVANICHQLHYLPLALVHAGKAIRHHALKMRDYMVYFRKEANIIRERWRQRRLHQDLDPQSGSLESKTFDDNDMSVFASFELLTFSQLNRSNDESFTDAIQLLQIFSFMDPLNIKVEFLVQAALNPFLEVIERRESQKQESEIIQRLGLKSRASWAEVVQRVIQTASNLSVLPPLLPEALKNPQNMNVDDLRGQVEHRVNSALRILVSRSLITRATRDNRQTKDGEIANAGDENEEEDSVVGYYMHPLVHEWIRERPSLSVAQQALFCQYALTVLSNSVRIVGGNDVADTVFRSALKPHIEMALKLSEPIKERMETNLARGETDWWYKRWTRRATQLLSGPWEGQMQMSQNARFGKVFLECGAFEKGEGLLSIVHDYLIQRLGPDHQLANLAKLGLAKALLLQTRRKASTELLRQVYSSRRKTLGEKHPQTLEITAELADSVLALGRISESFDLCKQALAGLEQAYGPHHRKTIHCAHLIGHVHFFYNDFEASVSQHRKVARLVERNANEKLRDGVVSEIETLMYQEHLAGALMTVSRGKPESDREKYLAEADKLSGNVVERRQRIFGQFHPLTLYGRAQRGRILATRSHQDPDKLAEIAKMMLETLKIAQSDLGDSHLGVLAGQKWYAEVLILQGRLNEAENYLRKACDKDKYSDASDIDGEHPDRIWHVWELVQLLQRKGNLTEALELCRELQANIQTVGGHGLGPRHRFNKRLLQRIEMLEAQLGA</sequence>
<keyword evidence="2" id="KW-1185">Reference proteome</keyword>
<name>A0AAI9ZUZ2_9PEZI</name>